<dbReference type="EMBL" id="BABT02000152">
    <property type="protein sequence ID" value="GAA98470.1"/>
    <property type="molecule type" value="Genomic_DNA"/>
</dbReference>
<dbReference type="Proteomes" id="UP000009131">
    <property type="component" value="Unassembled WGS sequence"/>
</dbReference>
<sequence>MKTGYVLASLAVAFSMTAAAPIEQEMAKKWSSEPQQCFAKCSPALGFGLGFGAAVSANVAAGAGVIATPLGAGAGAGVNAGVAVSAGLGL</sequence>
<evidence type="ECO:0000256" key="1">
    <source>
        <dbReference type="SAM" id="SignalP"/>
    </source>
</evidence>
<feature type="chain" id="PRO_5003492779" evidence="1">
    <location>
        <begin position="20"/>
        <end position="90"/>
    </location>
</feature>
<protein>
    <submittedName>
        <fullName evidence="2">Uncharacterized protein</fullName>
    </submittedName>
</protein>
<organism evidence="2 3">
    <name type="scientific">Mixia osmundae (strain CBS 9802 / IAM 14324 / JCM 22182 / KY 12970)</name>
    <dbReference type="NCBI Taxonomy" id="764103"/>
    <lineage>
        <taxon>Eukaryota</taxon>
        <taxon>Fungi</taxon>
        <taxon>Dikarya</taxon>
        <taxon>Basidiomycota</taxon>
        <taxon>Pucciniomycotina</taxon>
        <taxon>Mixiomycetes</taxon>
        <taxon>Mixiales</taxon>
        <taxon>Mixiaceae</taxon>
        <taxon>Mixia</taxon>
    </lineage>
</organism>
<accession>G7E6L0</accession>
<dbReference type="HOGENOM" id="CLU_164908_0_0_1"/>
<evidence type="ECO:0000313" key="3">
    <source>
        <dbReference type="Proteomes" id="UP000009131"/>
    </source>
</evidence>
<proteinExistence type="predicted"/>
<keyword evidence="3" id="KW-1185">Reference proteome</keyword>
<name>G7E6L0_MIXOS</name>
<feature type="signal peptide" evidence="1">
    <location>
        <begin position="1"/>
        <end position="19"/>
    </location>
</feature>
<reference evidence="2 3" key="2">
    <citation type="journal article" date="2012" name="Open Biol.">
        <title>Characteristics of nucleosomes and linker DNA regions on the genome of the basidiomycete Mixia osmundae revealed by mono- and dinucleosome mapping.</title>
        <authorList>
            <person name="Nishida H."/>
            <person name="Kondo S."/>
            <person name="Matsumoto T."/>
            <person name="Suzuki Y."/>
            <person name="Yoshikawa H."/>
            <person name="Taylor T.D."/>
            <person name="Sugiyama J."/>
        </authorList>
    </citation>
    <scope>NUCLEOTIDE SEQUENCE [LARGE SCALE GENOMIC DNA]</scope>
    <source>
        <strain evidence="3">CBS 9802 / IAM 14324 / JCM 22182 / KY 12970</strain>
    </source>
</reference>
<keyword evidence="1" id="KW-0732">Signal</keyword>
<dbReference type="InParanoid" id="G7E6L0"/>
<evidence type="ECO:0000313" key="2">
    <source>
        <dbReference type="EMBL" id="GAA98470.1"/>
    </source>
</evidence>
<comment type="caution">
    <text evidence="2">The sequence shown here is derived from an EMBL/GenBank/DDBJ whole genome shotgun (WGS) entry which is preliminary data.</text>
</comment>
<dbReference type="AlphaFoldDB" id="G7E6L0"/>
<gene>
    <name evidence="2" type="primary">Mo05156</name>
    <name evidence="2" type="ORF">E5Q_05156</name>
</gene>
<reference evidence="2 3" key="1">
    <citation type="journal article" date="2011" name="J. Gen. Appl. Microbiol.">
        <title>Draft genome sequencing of the enigmatic basidiomycete Mixia osmundae.</title>
        <authorList>
            <person name="Nishida H."/>
            <person name="Nagatsuka Y."/>
            <person name="Sugiyama J."/>
        </authorList>
    </citation>
    <scope>NUCLEOTIDE SEQUENCE [LARGE SCALE GENOMIC DNA]</scope>
    <source>
        <strain evidence="3">CBS 9802 / IAM 14324 / JCM 22182 / KY 12970</strain>
    </source>
</reference>